<keyword evidence="3" id="KW-1185">Reference proteome</keyword>
<dbReference type="EMBL" id="KL599601">
    <property type="protein sequence ID" value="KER18575.1"/>
    <property type="molecule type" value="Genomic_DNA"/>
</dbReference>
<feature type="region of interest" description="Disordered" evidence="1">
    <location>
        <begin position="1"/>
        <end position="25"/>
    </location>
</feature>
<accession>A0A074Z5L5</accession>
<sequence>MSDNSQFSYSVTEEQEQRRPNPPKLSASCILLPIKGLFWVQEDLPPDFPEWSPMGSVSHAARRKPANPVPAVTRDYMDPSKSGISRSDSSVKRPELNEPTEVNVRNSLRCYRFAHPSMGVELLYVFPDESAAMACLKLCE</sequence>
<dbReference type="Proteomes" id="UP000054324">
    <property type="component" value="Unassembled WGS sequence"/>
</dbReference>
<dbReference type="GeneID" id="20330132"/>
<dbReference type="OrthoDB" id="3183924at2759"/>
<evidence type="ECO:0000256" key="1">
    <source>
        <dbReference type="SAM" id="MobiDB-lite"/>
    </source>
</evidence>
<feature type="region of interest" description="Disordered" evidence="1">
    <location>
        <begin position="55"/>
        <end position="99"/>
    </location>
</feature>
<feature type="non-terminal residue" evidence="2">
    <location>
        <position position="140"/>
    </location>
</feature>
<reference evidence="2 3" key="1">
    <citation type="submission" date="2013-11" db="EMBL/GenBank/DDBJ databases">
        <title>Opisthorchis viverrini - life in the bile duct.</title>
        <authorList>
            <person name="Young N.D."/>
            <person name="Nagarajan N."/>
            <person name="Lin S.J."/>
            <person name="Korhonen P.K."/>
            <person name="Jex A.R."/>
            <person name="Hall R.S."/>
            <person name="Safavi-Hemami H."/>
            <person name="Kaewkong W."/>
            <person name="Bertrand D."/>
            <person name="Gao S."/>
            <person name="Seet Q."/>
            <person name="Wongkham S."/>
            <person name="Teh B.T."/>
            <person name="Wongkham C."/>
            <person name="Intapan P.M."/>
            <person name="Maleewong W."/>
            <person name="Yang X."/>
            <person name="Hu M."/>
            <person name="Wang Z."/>
            <person name="Hofmann A."/>
            <person name="Sternberg P.W."/>
            <person name="Tan P."/>
            <person name="Wang J."/>
            <person name="Gasser R.B."/>
        </authorList>
    </citation>
    <scope>NUCLEOTIDE SEQUENCE [LARGE SCALE GENOMIC DNA]</scope>
</reference>
<dbReference type="CTD" id="20330132"/>
<name>A0A074Z5L5_OPIVI</name>
<dbReference type="AlphaFoldDB" id="A0A074Z5L5"/>
<organism evidence="2 3">
    <name type="scientific">Opisthorchis viverrini</name>
    <name type="common">Southeast Asian liver fluke</name>
    <dbReference type="NCBI Taxonomy" id="6198"/>
    <lineage>
        <taxon>Eukaryota</taxon>
        <taxon>Metazoa</taxon>
        <taxon>Spiralia</taxon>
        <taxon>Lophotrochozoa</taxon>
        <taxon>Platyhelminthes</taxon>
        <taxon>Trematoda</taxon>
        <taxon>Digenea</taxon>
        <taxon>Opisthorchiida</taxon>
        <taxon>Opisthorchiata</taxon>
        <taxon>Opisthorchiidae</taxon>
        <taxon>Opisthorchis</taxon>
    </lineage>
</organism>
<feature type="compositionally biased region" description="Polar residues" evidence="1">
    <location>
        <begin position="1"/>
        <end position="12"/>
    </location>
</feature>
<proteinExistence type="predicted"/>
<dbReference type="RefSeq" id="XP_009177678.1">
    <property type="nucleotide sequence ID" value="XM_009179414.1"/>
</dbReference>
<gene>
    <name evidence="2" type="ORF">T265_15967</name>
</gene>
<dbReference type="KEGG" id="ovi:T265_15967"/>
<evidence type="ECO:0000313" key="2">
    <source>
        <dbReference type="EMBL" id="KER18575.1"/>
    </source>
</evidence>
<protein>
    <submittedName>
        <fullName evidence="2">Uncharacterized protein</fullName>
    </submittedName>
</protein>
<dbReference type="STRING" id="6198.A0A074Z5L5"/>
<evidence type="ECO:0000313" key="3">
    <source>
        <dbReference type="Proteomes" id="UP000054324"/>
    </source>
</evidence>